<keyword evidence="3" id="KW-0698">rRNA processing</keyword>
<dbReference type="InterPro" id="IPR029028">
    <property type="entry name" value="Alpha/beta_knot_MTases"/>
</dbReference>
<dbReference type="Gene3D" id="3.40.1280.10">
    <property type="match status" value="1"/>
</dbReference>
<keyword evidence="8" id="KW-0694">RNA-binding</keyword>
<dbReference type="Proteomes" id="UP000236333">
    <property type="component" value="Unassembled WGS sequence"/>
</dbReference>
<organism evidence="9 10">
    <name type="scientific">Tetrabaena socialis</name>
    <dbReference type="NCBI Taxonomy" id="47790"/>
    <lineage>
        <taxon>Eukaryota</taxon>
        <taxon>Viridiplantae</taxon>
        <taxon>Chlorophyta</taxon>
        <taxon>core chlorophytes</taxon>
        <taxon>Chlorophyceae</taxon>
        <taxon>CS clade</taxon>
        <taxon>Chlamydomonadales</taxon>
        <taxon>Tetrabaenaceae</taxon>
        <taxon>Tetrabaena</taxon>
    </lineage>
</organism>
<proteinExistence type="inferred from homology"/>
<dbReference type="PANTHER" id="PTHR12636:SF5">
    <property type="entry name" value="RIBOSOMAL RNA SMALL SUBUNIT METHYLTRANSFERASE NEP1"/>
    <property type="match status" value="1"/>
</dbReference>
<keyword evidence="7" id="KW-0699">rRNA-binding</keyword>
<evidence type="ECO:0000313" key="9">
    <source>
        <dbReference type="EMBL" id="PNH08271.1"/>
    </source>
</evidence>
<dbReference type="SUPFAM" id="SSF75217">
    <property type="entry name" value="alpha/beta knot"/>
    <property type="match status" value="1"/>
</dbReference>
<dbReference type="OrthoDB" id="269804at2759"/>
<gene>
    <name evidence="9" type="ORF">TSOC_005191</name>
</gene>
<feature type="non-terminal residue" evidence="9">
    <location>
        <position position="1"/>
    </location>
</feature>
<dbReference type="InterPro" id="IPR029026">
    <property type="entry name" value="tRNA_m1G_MTases_N"/>
</dbReference>
<dbReference type="AlphaFoldDB" id="A0A2J8A6W6"/>
<keyword evidence="10" id="KW-1185">Reference proteome</keyword>
<keyword evidence="6" id="KW-0949">S-adenosyl-L-methionine</keyword>
<dbReference type="InterPro" id="IPR005304">
    <property type="entry name" value="Rbsml_bgen_MeTrfase_EMG1/NEP1"/>
</dbReference>
<keyword evidence="5 9" id="KW-0808">Transferase</keyword>
<dbReference type="GO" id="GO:0070475">
    <property type="term" value="P:rRNA base methylation"/>
    <property type="evidence" value="ECO:0007669"/>
    <property type="project" value="InterPro"/>
</dbReference>
<comment type="caution">
    <text evidence="9">The sequence shown here is derived from an EMBL/GenBank/DDBJ whole genome shotgun (WGS) entry which is preliminary data.</text>
</comment>
<accession>A0A2J8A6W6</accession>
<dbReference type="GO" id="GO:0070037">
    <property type="term" value="F:rRNA (pseudouridine) methyltransferase activity"/>
    <property type="evidence" value="ECO:0007669"/>
    <property type="project" value="InterPro"/>
</dbReference>
<evidence type="ECO:0000256" key="6">
    <source>
        <dbReference type="ARBA" id="ARBA00022691"/>
    </source>
</evidence>
<dbReference type="PANTHER" id="PTHR12636">
    <property type="entry name" value="NEP1/MRA1"/>
    <property type="match status" value="1"/>
</dbReference>
<dbReference type="CDD" id="cd18088">
    <property type="entry name" value="Nep1-like"/>
    <property type="match status" value="1"/>
</dbReference>
<evidence type="ECO:0000256" key="4">
    <source>
        <dbReference type="ARBA" id="ARBA00022603"/>
    </source>
</evidence>
<keyword evidence="2" id="KW-0690">Ribosome biogenesis</keyword>
<keyword evidence="4 9" id="KW-0489">Methyltransferase</keyword>
<evidence type="ECO:0000313" key="10">
    <source>
        <dbReference type="Proteomes" id="UP000236333"/>
    </source>
</evidence>
<evidence type="ECO:0000256" key="7">
    <source>
        <dbReference type="ARBA" id="ARBA00022730"/>
    </source>
</evidence>
<evidence type="ECO:0000256" key="8">
    <source>
        <dbReference type="ARBA" id="ARBA00022884"/>
    </source>
</evidence>
<evidence type="ECO:0000256" key="1">
    <source>
        <dbReference type="ARBA" id="ARBA00008115"/>
    </source>
</evidence>
<evidence type="ECO:0000256" key="2">
    <source>
        <dbReference type="ARBA" id="ARBA00022517"/>
    </source>
</evidence>
<name>A0A2J8A6W6_9CHLO</name>
<dbReference type="GO" id="GO:0019843">
    <property type="term" value="F:rRNA binding"/>
    <property type="evidence" value="ECO:0007669"/>
    <property type="project" value="UniProtKB-KW"/>
</dbReference>
<dbReference type="GO" id="GO:0032040">
    <property type="term" value="C:small-subunit processome"/>
    <property type="evidence" value="ECO:0007669"/>
    <property type="project" value="TreeGrafter"/>
</dbReference>
<dbReference type="Pfam" id="PF03587">
    <property type="entry name" value="EMG1"/>
    <property type="match status" value="1"/>
</dbReference>
<evidence type="ECO:0000256" key="5">
    <source>
        <dbReference type="ARBA" id="ARBA00022679"/>
    </source>
</evidence>
<evidence type="ECO:0000256" key="3">
    <source>
        <dbReference type="ARBA" id="ARBA00022552"/>
    </source>
</evidence>
<dbReference type="EMBL" id="PGGS01000137">
    <property type="protein sequence ID" value="PNH08271.1"/>
    <property type="molecule type" value="Genomic_DNA"/>
</dbReference>
<comment type="similarity">
    <text evidence="1">Belongs to the class IV-like SAM-binding methyltransferase superfamily. RNA methyltransferase NEP1 family.</text>
</comment>
<protein>
    <submittedName>
        <fullName evidence="9">Ribosomal RNA small subunit methyltransferase NEP1</fullName>
    </submittedName>
</protein>
<sequence length="186" mass="20714">ALLNILDSPLNKAGKIKALYIRTHGRRLLTNPRSPPAPLAARASQALYIRTHKNVLFSINPKTRIPRTIKRFSGLMVQLLQKLSIRATNGPDKLMKVIKGPVTKYLPLQCKRVGFSFAATKRVAIHEFVADLDDSGPVVFVVGAFAHGHIEASWVDEELNVSEYPLSAAYCLSRITNAFEIKWKIV</sequence>
<reference evidence="9 10" key="1">
    <citation type="journal article" date="2017" name="Mol. Biol. Evol.">
        <title>The 4-celled Tetrabaena socialis nuclear genome reveals the essential components for genetic control of cell number at the origin of multicellularity in the volvocine lineage.</title>
        <authorList>
            <person name="Featherston J."/>
            <person name="Arakaki Y."/>
            <person name="Hanschen E.R."/>
            <person name="Ferris P.J."/>
            <person name="Michod R.E."/>
            <person name="Olson B.J.S.C."/>
            <person name="Nozaki H."/>
            <person name="Durand P.M."/>
        </authorList>
    </citation>
    <scope>NUCLEOTIDE SEQUENCE [LARGE SCALE GENOMIC DNA]</scope>
    <source>
        <strain evidence="9 10">NIES-571</strain>
    </source>
</reference>